<evidence type="ECO:0000256" key="1">
    <source>
        <dbReference type="SAM" id="MobiDB-lite"/>
    </source>
</evidence>
<gene>
    <name evidence="3" type="ORF">EV131_11513</name>
    <name evidence="2" type="ORF">FHS25_001335</name>
</gene>
<proteinExistence type="predicted"/>
<feature type="region of interest" description="Disordered" evidence="1">
    <location>
        <begin position="60"/>
        <end position="82"/>
    </location>
</feature>
<evidence type="ECO:0000313" key="2">
    <source>
        <dbReference type="EMBL" id="MBB3160903.1"/>
    </source>
</evidence>
<feature type="region of interest" description="Disordered" evidence="1">
    <location>
        <begin position="1"/>
        <end position="36"/>
    </location>
</feature>
<comment type="caution">
    <text evidence="3">The sequence shown here is derived from an EMBL/GenBank/DDBJ whole genome shotgun (WGS) entry which is preliminary data.</text>
</comment>
<organism evidence="3 4">
    <name type="scientific">Rhizobium laguerreae</name>
    <dbReference type="NCBI Taxonomy" id="1076926"/>
    <lineage>
        <taxon>Bacteria</taxon>
        <taxon>Pseudomonadati</taxon>
        <taxon>Pseudomonadota</taxon>
        <taxon>Alphaproteobacteria</taxon>
        <taxon>Hyphomicrobiales</taxon>
        <taxon>Rhizobiaceae</taxon>
        <taxon>Rhizobium/Agrobacterium group</taxon>
        <taxon>Rhizobium</taxon>
    </lineage>
</organism>
<evidence type="ECO:0008006" key="6">
    <source>
        <dbReference type="Google" id="ProtNLM"/>
    </source>
</evidence>
<accession>A0A1S9GST7</accession>
<name>A0A1S9GST7_9HYPH</name>
<evidence type="ECO:0000313" key="3">
    <source>
        <dbReference type="EMBL" id="TCU17652.1"/>
    </source>
</evidence>
<keyword evidence="5" id="KW-1185">Reference proteome</keyword>
<dbReference type="AlphaFoldDB" id="A0A1S9GST7"/>
<sequence length="82" mass="8860">MRSGSVHPGATPLCPAGHLPHKGGDRYAAPASPNKDRRSVRYRADWERRAILLPISPLVGEMSGRTEGGGSTLHANTWGRLF</sequence>
<reference evidence="2 5" key="2">
    <citation type="submission" date="2020-08" db="EMBL/GenBank/DDBJ databases">
        <title>Genomic Encyclopedia of Type Strains, Phase III (KMG-III): the genomes of soil and plant-associated and newly described type strains.</title>
        <authorList>
            <person name="Whitman W."/>
        </authorList>
    </citation>
    <scope>NUCLEOTIDE SEQUENCE [LARGE SCALE GENOMIC DNA]</scope>
    <source>
        <strain evidence="2 5">CECT 8280</strain>
    </source>
</reference>
<dbReference type="EMBL" id="SMBI01000015">
    <property type="protein sequence ID" value="TCU17652.1"/>
    <property type="molecule type" value="Genomic_DNA"/>
</dbReference>
<dbReference type="Proteomes" id="UP000295021">
    <property type="component" value="Unassembled WGS sequence"/>
</dbReference>
<evidence type="ECO:0000313" key="4">
    <source>
        <dbReference type="Proteomes" id="UP000295021"/>
    </source>
</evidence>
<reference evidence="3 4" key="1">
    <citation type="submission" date="2019-03" db="EMBL/GenBank/DDBJ databases">
        <title>Genomic Encyclopedia of Type Strains, Phase IV (KMG-V): Genome sequencing to study the core and pangenomes of soil and plant-associated prokaryotes.</title>
        <authorList>
            <person name="Whitman W."/>
        </authorList>
    </citation>
    <scope>NUCLEOTIDE SEQUENCE [LARGE SCALE GENOMIC DNA]</scope>
    <source>
        <strain evidence="3 4">FB403</strain>
    </source>
</reference>
<protein>
    <recommendedName>
        <fullName evidence="6">Lytic murein transglycosylase</fullName>
    </recommendedName>
</protein>
<dbReference type="EMBL" id="JACHXX010000001">
    <property type="protein sequence ID" value="MBB3160903.1"/>
    <property type="molecule type" value="Genomic_DNA"/>
</dbReference>
<dbReference type="Proteomes" id="UP000542811">
    <property type="component" value="Unassembled WGS sequence"/>
</dbReference>
<evidence type="ECO:0000313" key="5">
    <source>
        <dbReference type="Proteomes" id="UP000542811"/>
    </source>
</evidence>